<feature type="transmembrane region" description="Helical" evidence="1">
    <location>
        <begin position="52"/>
        <end position="81"/>
    </location>
</feature>
<evidence type="ECO:0000313" key="2">
    <source>
        <dbReference type="EMBL" id="VAX36807.1"/>
    </source>
</evidence>
<reference evidence="2" key="1">
    <citation type="submission" date="2018-06" db="EMBL/GenBank/DDBJ databases">
        <authorList>
            <person name="Zhirakovskaya E."/>
        </authorList>
    </citation>
    <scope>NUCLEOTIDE SEQUENCE</scope>
</reference>
<dbReference type="EMBL" id="UOGJ01000110">
    <property type="protein sequence ID" value="VAX36807.1"/>
    <property type="molecule type" value="Genomic_DNA"/>
</dbReference>
<organism evidence="2">
    <name type="scientific">hydrothermal vent metagenome</name>
    <dbReference type="NCBI Taxonomy" id="652676"/>
    <lineage>
        <taxon>unclassified sequences</taxon>
        <taxon>metagenomes</taxon>
        <taxon>ecological metagenomes</taxon>
    </lineage>
</organism>
<protein>
    <recommendedName>
        <fullName evidence="3">Divergent PAP2 family protein</fullName>
    </recommendedName>
</protein>
<dbReference type="PANTHER" id="PTHR31446:SF29">
    <property type="entry name" value="ACID PHOSPHATASE_VANADIUM-DEPENDENT HALOPEROXIDASE-RELATED PROTEIN"/>
    <property type="match status" value="1"/>
</dbReference>
<dbReference type="AlphaFoldDB" id="A0A3B1E3J7"/>
<evidence type="ECO:0008006" key="3">
    <source>
        <dbReference type="Google" id="ProtNLM"/>
    </source>
</evidence>
<accession>A0A3B1E3J7</accession>
<keyword evidence="1" id="KW-1133">Transmembrane helix</keyword>
<dbReference type="PANTHER" id="PTHR31446">
    <property type="entry name" value="ACID PHOSPHATASE/VANADIUM-DEPENDENT HALOPEROXIDASE-RELATED PROTEIN"/>
    <property type="match status" value="1"/>
</dbReference>
<name>A0A3B1E3J7_9ZZZZ</name>
<dbReference type="InterPro" id="IPR003832">
    <property type="entry name" value="DUF212"/>
</dbReference>
<feature type="transmembrane region" description="Helical" evidence="1">
    <location>
        <begin position="127"/>
        <end position="144"/>
    </location>
</feature>
<dbReference type="Pfam" id="PF02681">
    <property type="entry name" value="DUF212"/>
    <property type="match status" value="1"/>
</dbReference>
<gene>
    <name evidence="2" type="ORF">MNBD_UNCLBAC01-1311</name>
</gene>
<keyword evidence="1" id="KW-0812">Transmembrane</keyword>
<proteinExistence type="predicted"/>
<keyword evidence="1" id="KW-0472">Membrane</keyword>
<evidence type="ECO:0000256" key="1">
    <source>
        <dbReference type="SAM" id="Phobius"/>
    </source>
</evidence>
<sequence length="147" mass="15995">MSSIFSNKIFMTTLSAWAIAQTIKVVLGVIREKKFNFKWFIGTGGMPSSHAAGASALAISCGLYEGFDSVFFALAAVFAIVTMFDAQGVRRAAGQQATILNQILDDMYWKGKLEADRLFELIGHTPLQVITGAVLGGVLAYGFYKIW</sequence>